<dbReference type="Pfam" id="PF14253">
    <property type="entry name" value="AbiH"/>
    <property type="match status" value="1"/>
</dbReference>
<protein>
    <recommendedName>
        <fullName evidence="2">Bacteriophage abortive infection AbiH</fullName>
    </recommendedName>
</protein>
<organism evidence="1">
    <name type="scientific">Enterococcus faecium</name>
    <name type="common">Streptococcus faecium</name>
    <dbReference type="NCBI Taxonomy" id="1352"/>
    <lineage>
        <taxon>Bacteria</taxon>
        <taxon>Bacillati</taxon>
        <taxon>Bacillota</taxon>
        <taxon>Bacilli</taxon>
        <taxon>Lactobacillales</taxon>
        <taxon>Enterococcaceae</taxon>
        <taxon>Enterococcus</taxon>
    </lineage>
</organism>
<accession>A0A2S0T1N1</accession>
<dbReference type="AlphaFoldDB" id="A0A2S0T1N1"/>
<dbReference type="InterPro" id="IPR025935">
    <property type="entry name" value="AbiH"/>
</dbReference>
<dbReference type="RefSeq" id="WP_002346501.1">
    <property type="nucleotide sequence ID" value="NZ_JAWPPR010000022.1"/>
</dbReference>
<sequence>MNNKKLIILGNGFDLACNLKSTYKAFFENRITSEIKEVLNDALKCFRDQMIGDDLFGYDTIFKVKEPKEYIQVRRTLQVNNGIGTHSVYGVIKDSNLTFWDLIFYYSGGSEKDLQWQDIEQKMLDFFCSTDENIKFPNLNMIKKTLRGVFSGVNAETLICLHLASFLPDRNEYESKNLLNYLYDELRTFENNFAEYIRSIINDDYESKACNLLLAMVEASSIPHISDKVFSFNYTNPFKDQLKIINVHGTVKENNIIFGIDQENVDPTKDIYRFTKTFRQMTETKLAVTYQENILPDKEEIDEIVFFGHSLSTLDYSYFQTIFDHYELYQSKIRLVFYYKKYGDYTREDMELDLAQKISKMLYTYSPSIDNPKKGKNLLHKLLLEKRLIIEEIR</sequence>
<proteinExistence type="predicted"/>
<dbReference type="EMBL" id="MG674582">
    <property type="protein sequence ID" value="AWB15741.1"/>
    <property type="molecule type" value="Genomic_DNA"/>
</dbReference>
<keyword evidence="1" id="KW-0614">Plasmid</keyword>
<evidence type="ECO:0000313" key="1">
    <source>
        <dbReference type="EMBL" id="AWB15741.1"/>
    </source>
</evidence>
<geneLocation type="plasmid" evidence="1">
    <name>pVEF4_A</name>
</geneLocation>
<evidence type="ECO:0008006" key="2">
    <source>
        <dbReference type="Google" id="ProtNLM"/>
    </source>
</evidence>
<reference evidence="1" key="1">
    <citation type="journal article" date="2018" name="Int. J. Antimicrob. Agents">
        <title>Vancomycin resistance in Enterococcus faecium isolated from Danish chicken meat is located on a pVEF4-like plasmid persisting in poultry for 18 years.</title>
        <authorList>
            <person name="Leinweber H."/>
            <person name="Alotaibi S.M.I."/>
            <person name="Overballe-Petersen S."/>
            <person name="Hansen F."/>
            <person name="Hasman H."/>
            <person name="Bortolaia V."/>
            <person name="Hammerum A.M."/>
            <person name="Ingmer H."/>
        </authorList>
    </citation>
    <scope>NUCLEOTIDE SEQUENCE</scope>
    <source>
        <strain evidence="1">HL1</strain>
        <plasmid evidence="1">pVEF4_A</plasmid>
    </source>
</reference>
<name>A0A2S0T1N1_ENTFC</name>